<dbReference type="AlphaFoldDB" id="A0A1D2VJC3"/>
<organism evidence="1 2">
    <name type="scientific">Ascoidea rubescens DSM 1968</name>
    <dbReference type="NCBI Taxonomy" id="1344418"/>
    <lineage>
        <taxon>Eukaryota</taxon>
        <taxon>Fungi</taxon>
        <taxon>Dikarya</taxon>
        <taxon>Ascomycota</taxon>
        <taxon>Saccharomycotina</taxon>
        <taxon>Saccharomycetes</taxon>
        <taxon>Ascoideaceae</taxon>
        <taxon>Ascoidea</taxon>
    </lineage>
</organism>
<accession>A0A1D2VJC3</accession>
<reference evidence="2" key="1">
    <citation type="submission" date="2016-05" db="EMBL/GenBank/DDBJ databases">
        <title>Comparative genomics of biotechnologically important yeasts.</title>
        <authorList>
            <consortium name="DOE Joint Genome Institute"/>
            <person name="Riley R."/>
            <person name="Haridas S."/>
            <person name="Wolfe K.H."/>
            <person name="Lopes M.R."/>
            <person name="Hittinger C.T."/>
            <person name="Goker M."/>
            <person name="Salamov A."/>
            <person name="Wisecaver J."/>
            <person name="Long T.M."/>
            <person name="Aerts A.L."/>
            <person name="Barry K."/>
            <person name="Choi C."/>
            <person name="Clum A."/>
            <person name="Coughlan A.Y."/>
            <person name="Deshpande S."/>
            <person name="Douglass A.P."/>
            <person name="Hanson S.J."/>
            <person name="Klenk H.-P."/>
            <person name="Labutti K."/>
            <person name="Lapidus A."/>
            <person name="Lindquist E."/>
            <person name="Lipzen A."/>
            <person name="Meier-Kolthoff J.P."/>
            <person name="Ohm R.A."/>
            <person name="Otillar R.P."/>
            <person name="Pangilinan J."/>
            <person name="Peng Y."/>
            <person name="Rokas A."/>
            <person name="Rosa C.A."/>
            <person name="Scheuner C."/>
            <person name="Sibirny A.A."/>
            <person name="Slot J.C."/>
            <person name="Stielow J.B."/>
            <person name="Sun H."/>
            <person name="Kurtzman C.P."/>
            <person name="Blackwell M."/>
            <person name="Grigoriev I.V."/>
            <person name="Jeffries T.W."/>
        </authorList>
    </citation>
    <scope>NUCLEOTIDE SEQUENCE [LARGE SCALE GENOMIC DNA]</scope>
    <source>
        <strain evidence="2">DSM 1968</strain>
    </source>
</reference>
<dbReference type="GeneID" id="30962842"/>
<proteinExistence type="predicted"/>
<keyword evidence="2" id="KW-1185">Reference proteome</keyword>
<evidence type="ECO:0000313" key="1">
    <source>
        <dbReference type="EMBL" id="ODV61663.1"/>
    </source>
</evidence>
<name>A0A1D2VJC3_9ASCO</name>
<dbReference type="Proteomes" id="UP000095038">
    <property type="component" value="Unassembled WGS sequence"/>
</dbReference>
<dbReference type="InParanoid" id="A0A1D2VJC3"/>
<sequence>MIQKWNKIFHEHNHNSHYEKVIANSNIPLSIKRLPTFKILSHRTKEEVSAVIQLRTGHLFGEDTSWRAGYMSSNQCKCSLPNPKIIHCIFQCPINSQARIHSEIPTILSDGVDPEIIHTYLGTKWGIGKLITFVSHAWQFIR</sequence>
<gene>
    <name evidence="1" type="ORF">ASCRUDRAFT_144069</name>
</gene>
<dbReference type="RefSeq" id="XP_020047970.1">
    <property type="nucleotide sequence ID" value="XM_020189206.1"/>
</dbReference>
<dbReference type="EMBL" id="KV454479">
    <property type="protein sequence ID" value="ODV61663.1"/>
    <property type="molecule type" value="Genomic_DNA"/>
</dbReference>
<protein>
    <submittedName>
        <fullName evidence="1">Uncharacterized protein</fullName>
    </submittedName>
</protein>
<evidence type="ECO:0000313" key="2">
    <source>
        <dbReference type="Proteomes" id="UP000095038"/>
    </source>
</evidence>